<dbReference type="EnsemblPlants" id="Solyc04g017685.1.1">
    <property type="protein sequence ID" value="Solyc04g017685.1.1"/>
    <property type="gene ID" value="Solyc04g017685.1"/>
</dbReference>
<organism evidence="1">
    <name type="scientific">Solanum lycopersicum</name>
    <name type="common">Tomato</name>
    <name type="synonym">Lycopersicon esculentum</name>
    <dbReference type="NCBI Taxonomy" id="4081"/>
    <lineage>
        <taxon>Eukaryota</taxon>
        <taxon>Viridiplantae</taxon>
        <taxon>Streptophyta</taxon>
        <taxon>Embryophyta</taxon>
        <taxon>Tracheophyta</taxon>
        <taxon>Spermatophyta</taxon>
        <taxon>Magnoliopsida</taxon>
        <taxon>eudicotyledons</taxon>
        <taxon>Gunneridae</taxon>
        <taxon>Pentapetalae</taxon>
        <taxon>asterids</taxon>
        <taxon>lamiids</taxon>
        <taxon>Solanales</taxon>
        <taxon>Solanaceae</taxon>
        <taxon>Solanoideae</taxon>
        <taxon>Solaneae</taxon>
        <taxon>Solanum</taxon>
        <taxon>Solanum subgen. Lycopersicon</taxon>
    </lineage>
</organism>
<dbReference type="AlphaFoldDB" id="A0A3Q7FYR1"/>
<sequence length="64" mass="7350">MLVLDLQLLIFQKQQLRKFQESLVLVYLLHRASVVLNSNPEAISLNQVLLIDRYALSILSQPCV</sequence>
<proteinExistence type="predicted"/>
<dbReference type="Gramene" id="Solyc04g017685.1.1">
    <property type="protein sequence ID" value="Solyc04g017685.1.1"/>
    <property type="gene ID" value="Solyc04g017685.1"/>
</dbReference>
<reference evidence="1" key="2">
    <citation type="submission" date="2019-01" db="UniProtKB">
        <authorList>
            <consortium name="EnsemblPlants"/>
        </authorList>
    </citation>
    <scope>IDENTIFICATION</scope>
    <source>
        <strain evidence="1">cv. Heinz 1706</strain>
    </source>
</reference>
<dbReference type="Proteomes" id="UP000004994">
    <property type="component" value="Chromosome 4"/>
</dbReference>
<name>A0A3Q7FYR1_SOLLC</name>
<protein>
    <submittedName>
        <fullName evidence="1">Uncharacterized protein</fullName>
    </submittedName>
</protein>
<reference evidence="1" key="1">
    <citation type="journal article" date="2012" name="Nature">
        <title>The tomato genome sequence provides insights into fleshy fruit evolution.</title>
        <authorList>
            <consortium name="Tomato Genome Consortium"/>
        </authorList>
    </citation>
    <scope>NUCLEOTIDE SEQUENCE [LARGE SCALE GENOMIC DNA]</scope>
    <source>
        <strain evidence="1">cv. Heinz 1706</strain>
    </source>
</reference>
<evidence type="ECO:0000313" key="1">
    <source>
        <dbReference type="EnsemblPlants" id="Solyc04g017685.1.1"/>
    </source>
</evidence>
<evidence type="ECO:0000313" key="2">
    <source>
        <dbReference type="Proteomes" id="UP000004994"/>
    </source>
</evidence>
<accession>A0A3Q7FYR1</accession>
<dbReference type="InParanoid" id="A0A3Q7FYR1"/>
<keyword evidence="2" id="KW-1185">Reference proteome</keyword>